<dbReference type="PROSITE" id="PS50932">
    <property type="entry name" value="HTH_LACI_2"/>
    <property type="match status" value="1"/>
</dbReference>
<dbReference type="InterPro" id="IPR028082">
    <property type="entry name" value="Peripla_BP_I"/>
</dbReference>
<organism evidence="6 7">
    <name type="scientific">Agromyces luteolus</name>
    <dbReference type="NCBI Taxonomy" id="88373"/>
    <lineage>
        <taxon>Bacteria</taxon>
        <taxon>Bacillati</taxon>
        <taxon>Actinomycetota</taxon>
        <taxon>Actinomycetes</taxon>
        <taxon>Micrococcales</taxon>
        <taxon>Microbacteriaceae</taxon>
        <taxon>Agromyces</taxon>
    </lineage>
</organism>
<evidence type="ECO:0000256" key="2">
    <source>
        <dbReference type="ARBA" id="ARBA00023125"/>
    </source>
</evidence>
<dbReference type="PROSITE" id="PS00356">
    <property type="entry name" value="HTH_LACI_1"/>
    <property type="match status" value="1"/>
</dbReference>
<evidence type="ECO:0000313" key="7">
    <source>
        <dbReference type="Proteomes" id="UP000480122"/>
    </source>
</evidence>
<evidence type="ECO:0000259" key="5">
    <source>
        <dbReference type="PROSITE" id="PS50932"/>
    </source>
</evidence>
<evidence type="ECO:0000256" key="4">
    <source>
        <dbReference type="SAM" id="MobiDB-lite"/>
    </source>
</evidence>
<keyword evidence="3" id="KW-0804">Transcription</keyword>
<dbReference type="PRINTS" id="PR00036">
    <property type="entry name" value="HTHLACI"/>
</dbReference>
<dbReference type="Pfam" id="PF00356">
    <property type="entry name" value="LacI"/>
    <property type="match status" value="1"/>
</dbReference>
<dbReference type="PANTHER" id="PTHR30146:SF109">
    <property type="entry name" value="HTH-TYPE TRANSCRIPTIONAL REGULATOR GALS"/>
    <property type="match status" value="1"/>
</dbReference>
<dbReference type="CDD" id="cd01392">
    <property type="entry name" value="HTH_LacI"/>
    <property type="match status" value="1"/>
</dbReference>
<dbReference type="Proteomes" id="UP000480122">
    <property type="component" value="Unassembled WGS sequence"/>
</dbReference>
<sequence>MSGMPTVDDVARAAGVSRQTVSNVLNSPEIVRETTRERVLDAIDRLGYRPHASARRLRTRKSSTIAVRIDPWRDGISGIVLDRFLHQLTEQADRRGLRVMVFSADDHADELARIRRLREGSDIDAFVLTATTHDDERIRALTDQGVPFVAFGRPWDPETRAVPHRWVDVDGRVGVAAAVQHLRAHGARRVAWIGWPHGSGTGDERRAGWEAESGLGDRERASLSRHTEDGVTEGTRCAGELLALAEPPDAIVCASDSLALGAMIAARSAGLPALPVVGFDDTPIAAAVGLSSIEQPLDDVVAAALELLFGPTGDDVRPNPSSDEEPAHRLLAPRLVERRPGHLALDAIPGT</sequence>
<keyword evidence="1" id="KW-0805">Transcription regulation</keyword>
<accession>A0A7C9HS82</accession>
<dbReference type="InterPro" id="IPR000843">
    <property type="entry name" value="HTH_LacI"/>
</dbReference>
<dbReference type="Gene3D" id="1.10.260.40">
    <property type="entry name" value="lambda repressor-like DNA-binding domains"/>
    <property type="match status" value="1"/>
</dbReference>
<dbReference type="SUPFAM" id="SSF47413">
    <property type="entry name" value="lambda repressor-like DNA-binding domains"/>
    <property type="match status" value="1"/>
</dbReference>
<comment type="caution">
    <text evidence="6">The sequence shown here is derived from an EMBL/GenBank/DDBJ whole genome shotgun (WGS) entry which is preliminary data.</text>
</comment>
<dbReference type="SUPFAM" id="SSF53822">
    <property type="entry name" value="Periplasmic binding protein-like I"/>
    <property type="match status" value="1"/>
</dbReference>
<dbReference type="Gene3D" id="3.40.50.2300">
    <property type="match status" value="2"/>
</dbReference>
<evidence type="ECO:0000313" key="6">
    <source>
        <dbReference type="EMBL" id="MUN05765.1"/>
    </source>
</evidence>
<dbReference type="GO" id="GO:0003700">
    <property type="term" value="F:DNA-binding transcription factor activity"/>
    <property type="evidence" value="ECO:0007669"/>
    <property type="project" value="TreeGrafter"/>
</dbReference>
<name>A0A7C9HS82_9MICO</name>
<proteinExistence type="predicted"/>
<dbReference type="InterPro" id="IPR001761">
    <property type="entry name" value="Peripla_BP/Lac1_sug-bd_dom"/>
</dbReference>
<keyword evidence="2 6" id="KW-0238">DNA-binding</keyword>
<feature type="compositionally biased region" description="Basic and acidic residues" evidence="4">
    <location>
        <begin position="202"/>
        <end position="229"/>
    </location>
</feature>
<dbReference type="SMART" id="SM00354">
    <property type="entry name" value="HTH_LACI"/>
    <property type="match status" value="1"/>
</dbReference>
<dbReference type="PANTHER" id="PTHR30146">
    <property type="entry name" value="LACI-RELATED TRANSCRIPTIONAL REPRESSOR"/>
    <property type="match status" value="1"/>
</dbReference>
<dbReference type="GO" id="GO:0000976">
    <property type="term" value="F:transcription cis-regulatory region binding"/>
    <property type="evidence" value="ECO:0007669"/>
    <property type="project" value="TreeGrafter"/>
</dbReference>
<feature type="domain" description="HTH lacI-type" evidence="5">
    <location>
        <begin position="5"/>
        <end position="59"/>
    </location>
</feature>
<protein>
    <submittedName>
        <fullName evidence="6">LacI family DNA-binding transcriptional regulator</fullName>
    </submittedName>
</protein>
<dbReference type="EMBL" id="WODA01000002">
    <property type="protein sequence ID" value="MUN05765.1"/>
    <property type="molecule type" value="Genomic_DNA"/>
</dbReference>
<reference evidence="6 7" key="1">
    <citation type="submission" date="2019-11" db="EMBL/GenBank/DDBJ databases">
        <title>Agromyces kandeliae sp. nov., isolated from mangrove soil.</title>
        <authorList>
            <person name="Wang R."/>
        </authorList>
    </citation>
    <scope>NUCLEOTIDE SEQUENCE [LARGE SCALE GENOMIC DNA]</scope>
    <source>
        <strain evidence="6 7">JCM 11431</strain>
    </source>
</reference>
<dbReference type="InterPro" id="IPR010982">
    <property type="entry name" value="Lambda_DNA-bd_dom_sf"/>
</dbReference>
<evidence type="ECO:0000256" key="1">
    <source>
        <dbReference type="ARBA" id="ARBA00023015"/>
    </source>
</evidence>
<keyword evidence="7" id="KW-1185">Reference proteome</keyword>
<dbReference type="Pfam" id="PF00532">
    <property type="entry name" value="Peripla_BP_1"/>
    <property type="match status" value="1"/>
</dbReference>
<evidence type="ECO:0000256" key="3">
    <source>
        <dbReference type="ARBA" id="ARBA00023163"/>
    </source>
</evidence>
<dbReference type="AlphaFoldDB" id="A0A7C9HS82"/>
<feature type="region of interest" description="Disordered" evidence="4">
    <location>
        <begin position="201"/>
        <end position="231"/>
    </location>
</feature>
<gene>
    <name evidence="6" type="ORF">GLX25_01350</name>
</gene>